<dbReference type="Pfam" id="PF26325">
    <property type="entry name" value="YhjD"/>
    <property type="match status" value="1"/>
</dbReference>
<comment type="caution">
    <text evidence="1">The sequence shown here is derived from an EMBL/GenBank/DDBJ whole genome shotgun (WGS) entry which is preliminary data.</text>
</comment>
<proteinExistence type="predicted"/>
<evidence type="ECO:0000313" key="2">
    <source>
        <dbReference type="Proteomes" id="UP000272464"/>
    </source>
</evidence>
<dbReference type="Proteomes" id="UP000272464">
    <property type="component" value="Unassembled WGS sequence"/>
</dbReference>
<reference evidence="1 2" key="1">
    <citation type="submission" date="2018-12" db="EMBL/GenBank/DDBJ databases">
        <authorList>
            <person name="Sun L."/>
            <person name="Chen Z."/>
        </authorList>
    </citation>
    <scope>NUCLEOTIDE SEQUENCE [LARGE SCALE GENOMIC DNA]</scope>
    <source>
        <strain evidence="1 2">3-5-3</strain>
    </source>
</reference>
<keyword evidence="2" id="KW-1185">Reference proteome</keyword>
<accession>A0A433XQE9</accession>
<dbReference type="InterPro" id="IPR058600">
    <property type="entry name" value="YhjD-like"/>
</dbReference>
<name>A0A433XQE9_9BACL</name>
<protein>
    <submittedName>
        <fullName evidence="1">Uncharacterized protein</fullName>
    </submittedName>
</protein>
<dbReference type="RefSeq" id="WP_127197929.1">
    <property type="nucleotide sequence ID" value="NZ_RZNX01000001.1"/>
</dbReference>
<dbReference type="OrthoDB" id="2910298at2"/>
<gene>
    <name evidence="1" type="ORF">EJP77_04390</name>
</gene>
<dbReference type="EMBL" id="RZNX01000001">
    <property type="protein sequence ID" value="RUT36234.1"/>
    <property type="molecule type" value="Genomic_DNA"/>
</dbReference>
<dbReference type="AlphaFoldDB" id="A0A433XQE9"/>
<organism evidence="1 2">
    <name type="scientific">Paenibacillus zeisoli</name>
    <dbReference type="NCBI Taxonomy" id="2496267"/>
    <lineage>
        <taxon>Bacteria</taxon>
        <taxon>Bacillati</taxon>
        <taxon>Bacillota</taxon>
        <taxon>Bacilli</taxon>
        <taxon>Bacillales</taxon>
        <taxon>Paenibacillaceae</taxon>
        <taxon>Paenibacillus</taxon>
    </lineage>
</organism>
<sequence>MKQVPYRTEEEAGWVKEFLLLPLMLDLMERDLRLVSSGSSPFKLPELYGAVLRGLQSRITRELSQIRQKMRQHGIKVYEQHRTEAGLEARYLCRGYQYEFSMLWSFARAEINRRVTFYLEEVVFK</sequence>
<evidence type="ECO:0000313" key="1">
    <source>
        <dbReference type="EMBL" id="RUT36234.1"/>
    </source>
</evidence>